<dbReference type="RefSeq" id="WP_271917373.1">
    <property type="nucleotide sequence ID" value="NZ_JAQNDO010000001.1"/>
</dbReference>
<evidence type="ECO:0008006" key="3">
    <source>
        <dbReference type="Google" id="ProtNLM"/>
    </source>
</evidence>
<evidence type="ECO:0000313" key="1">
    <source>
        <dbReference type="EMBL" id="MDC0742039.1"/>
    </source>
</evidence>
<dbReference type="EMBL" id="JAQNDO010000001">
    <property type="protein sequence ID" value="MDC0742039.1"/>
    <property type="molecule type" value="Genomic_DNA"/>
</dbReference>
<keyword evidence="2" id="KW-1185">Reference proteome</keyword>
<proteinExistence type="predicted"/>
<gene>
    <name evidence="1" type="ORF">POL67_11825</name>
</gene>
<comment type="caution">
    <text evidence="1">The sequence shown here is derived from an EMBL/GenBank/DDBJ whole genome shotgun (WGS) entry which is preliminary data.</text>
</comment>
<protein>
    <recommendedName>
        <fullName evidence="3">SMI1/KNR4 family protein</fullName>
    </recommendedName>
</protein>
<accession>A0ABT5EJS4</accession>
<name>A0ABT5EJS4_9BACT</name>
<reference evidence="1 2" key="1">
    <citation type="submission" date="2022-11" db="EMBL/GenBank/DDBJ databases">
        <title>Minimal conservation of predation-associated metabolite biosynthetic gene clusters underscores biosynthetic potential of Myxococcota including descriptions for ten novel species: Archangium lansinium sp. nov., Myxococcus landrumus sp. nov., Nannocystis bai.</title>
        <authorList>
            <person name="Ahearne A."/>
            <person name="Stevens C."/>
            <person name="Dowd S."/>
        </authorList>
    </citation>
    <scope>NUCLEOTIDE SEQUENCE [LARGE SCALE GENOMIC DNA]</scope>
    <source>
        <strain evidence="1 2">RJM3</strain>
    </source>
</reference>
<sequence>MATTTNCGLASPDIYFVASDFDSFLRQLRAWTPEELAEIEALAAANAVELDPDKPAE</sequence>
<organism evidence="1 2">
    <name type="scientific">Polyangium mundeleinium</name>
    <dbReference type="NCBI Taxonomy" id="2995306"/>
    <lineage>
        <taxon>Bacteria</taxon>
        <taxon>Pseudomonadati</taxon>
        <taxon>Myxococcota</taxon>
        <taxon>Polyangia</taxon>
        <taxon>Polyangiales</taxon>
        <taxon>Polyangiaceae</taxon>
        <taxon>Polyangium</taxon>
    </lineage>
</organism>
<evidence type="ECO:0000313" key="2">
    <source>
        <dbReference type="Proteomes" id="UP001221411"/>
    </source>
</evidence>
<dbReference type="Proteomes" id="UP001221411">
    <property type="component" value="Unassembled WGS sequence"/>
</dbReference>